<dbReference type="Proteomes" id="UP000232149">
    <property type="component" value="Unassembled WGS sequence"/>
</dbReference>
<keyword evidence="1" id="KW-0472">Membrane</keyword>
<keyword evidence="1" id="KW-0812">Transmembrane</keyword>
<keyword evidence="1" id="KW-1133">Transmembrane helix</keyword>
<gene>
    <name evidence="3" type="ORF">CH376_07255</name>
    <name evidence="2" type="ORF">CH380_11475</name>
</gene>
<name>A0A2M9YNC3_9LEPT</name>
<dbReference type="AlphaFoldDB" id="A0A2M9YNC3"/>
<feature type="transmembrane region" description="Helical" evidence="1">
    <location>
        <begin position="106"/>
        <end position="124"/>
    </location>
</feature>
<evidence type="ECO:0000313" key="2">
    <source>
        <dbReference type="EMBL" id="PJZ53033.1"/>
    </source>
</evidence>
<accession>A0A2M9YNC3</accession>
<organism evidence="2 5">
    <name type="scientific">Leptospira adleri</name>
    <dbReference type="NCBI Taxonomy" id="2023186"/>
    <lineage>
        <taxon>Bacteria</taxon>
        <taxon>Pseudomonadati</taxon>
        <taxon>Spirochaetota</taxon>
        <taxon>Spirochaetia</taxon>
        <taxon>Leptospirales</taxon>
        <taxon>Leptospiraceae</taxon>
        <taxon>Leptospira</taxon>
    </lineage>
</organism>
<keyword evidence="4" id="KW-1185">Reference proteome</keyword>
<feature type="transmembrane region" description="Helical" evidence="1">
    <location>
        <begin position="74"/>
        <end position="94"/>
    </location>
</feature>
<feature type="transmembrane region" description="Helical" evidence="1">
    <location>
        <begin position="136"/>
        <end position="152"/>
    </location>
</feature>
<dbReference type="RefSeq" id="WP_100785891.1">
    <property type="nucleotide sequence ID" value="NZ_NPDU01000014.1"/>
</dbReference>
<comment type="caution">
    <text evidence="2">The sequence shown here is derived from an EMBL/GenBank/DDBJ whole genome shotgun (WGS) entry which is preliminary data.</text>
</comment>
<dbReference type="Proteomes" id="UP000232188">
    <property type="component" value="Unassembled WGS sequence"/>
</dbReference>
<evidence type="ECO:0000256" key="1">
    <source>
        <dbReference type="SAM" id="Phobius"/>
    </source>
</evidence>
<proteinExistence type="predicted"/>
<reference evidence="4 5" key="1">
    <citation type="submission" date="2017-07" db="EMBL/GenBank/DDBJ databases">
        <title>Leptospira spp. isolated from tropical soils.</title>
        <authorList>
            <person name="Thibeaux R."/>
            <person name="Iraola G."/>
            <person name="Ferres I."/>
            <person name="Bierque E."/>
            <person name="Girault D."/>
            <person name="Soupe-Gilbert M.-E."/>
            <person name="Picardeau M."/>
            <person name="Goarant C."/>
        </authorList>
    </citation>
    <scope>NUCLEOTIDE SEQUENCE [LARGE SCALE GENOMIC DNA]</scope>
    <source>
        <strain evidence="2 5">FH2-B-C1</strain>
        <strain evidence="3 4">FH2-B-D1</strain>
    </source>
</reference>
<evidence type="ECO:0000313" key="5">
    <source>
        <dbReference type="Proteomes" id="UP000232188"/>
    </source>
</evidence>
<dbReference type="EMBL" id="NPDV01000009">
    <property type="protein sequence ID" value="PJZ53033.1"/>
    <property type="molecule type" value="Genomic_DNA"/>
</dbReference>
<dbReference type="EMBL" id="NPDU01000014">
    <property type="protein sequence ID" value="PJZ62590.1"/>
    <property type="molecule type" value="Genomic_DNA"/>
</dbReference>
<evidence type="ECO:0000313" key="3">
    <source>
        <dbReference type="EMBL" id="PJZ62590.1"/>
    </source>
</evidence>
<evidence type="ECO:0000313" key="4">
    <source>
        <dbReference type="Proteomes" id="UP000232149"/>
    </source>
</evidence>
<feature type="transmembrane region" description="Helical" evidence="1">
    <location>
        <begin position="38"/>
        <end position="62"/>
    </location>
</feature>
<protein>
    <submittedName>
        <fullName evidence="2">Uncharacterized protein</fullName>
    </submittedName>
</protein>
<sequence>MRFALAFLKKLNEKNSEHKEYYTVFVQNQEIKKNIGRILIALFSAIFCFHFLILIGVIPYTIVWGGRLENLQQMYGFEAVSILLNSFFLFVILMERRCIRRYFSNSVLKVILWGMVVLFFLNTLGNLNSLNQLESIVFTPITFLIALFCLLLV</sequence>